<protein>
    <recommendedName>
        <fullName evidence="4">methanethiol S-methyltransferase</fullName>
        <ecNumber evidence="4">2.1.1.334</ecNumber>
    </recommendedName>
</protein>
<dbReference type="InterPro" id="IPR009915">
    <property type="entry name" value="NnrU_dom"/>
</dbReference>
<dbReference type="InterPro" id="IPR054700">
    <property type="entry name" value="MddA"/>
</dbReference>
<keyword evidence="10 12" id="KW-0472">Membrane</keyword>
<dbReference type="AlphaFoldDB" id="A0A512NSF9"/>
<dbReference type="PANTHER" id="PTHR31040">
    <property type="entry name" value="NURIM"/>
    <property type="match status" value="1"/>
</dbReference>
<keyword evidence="8 12" id="KW-0812">Transmembrane</keyword>
<keyword evidence="7" id="KW-0949">S-adenosyl-L-methionine</keyword>
<evidence type="ECO:0000259" key="13">
    <source>
        <dbReference type="Pfam" id="PF07298"/>
    </source>
</evidence>
<comment type="catalytic activity">
    <reaction evidence="11">
        <text>methanethiol + S-adenosyl-L-methionine = dimethyl sulfide + S-adenosyl-L-homocysteine + H(+)</text>
        <dbReference type="Rhea" id="RHEA:50428"/>
        <dbReference type="ChEBI" id="CHEBI:15378"/>
        <dbReference type="ChEBI" id="CHEBI:16007"/>
        <dbReference type="ChEBI" id="CHEBI:17437"/>
        <dbReference type="ChEBI" id="CHEBI:57856"/>
        <dbReference type="ChEBI" id="CHEBI:59789"/>
        <dbReference type="EC" id="2.1.1.334"/>
    </reaction>
</comment>
<evidence type="ECO:0000256" key="8">
    <source>
        <dbReference type="ARBA" id="ARBA00022692"/>
    </source>
</evidence>
<evidence type="ECO:0000256" key="12">
    <source>
        <dbReference type="SAM" id="Phobius"/>
    </source>
</evidence>
<proteinExistence type="inferred from homology"/>
<evidence type="ECO:0000256" key="5">
    <source>
        <dbReference type="ARBA" id="ARBA00022603"/>
    </source>
</evidence>
<dbReference type="EC" id="2.1.1.334" evidence="4"/>
<feature type="domain" description="NnrU" evidence="13">
    <location>
        <begin position="55"/>
        <end position="207"/>
    </location>
</feature>
<feature type="transmembrane region" description="Helical" evidence="12">
    <location>
        <begin position="169"/>
        <end position="188"/>
    </location>
</feature>
<dbReference type="PANTHER" id="PTHR31040:SF1">
    <property type="entry name" value="NURIM"/>
    <property type="match status" value="1"/>
</dbReference>
<evidence type="ECO:0000256" key="4">
    <source>
        <dbReference type="ARBA" id="ARBA00012149"/>
    </source>
</evidence>
<keyword evidence="9 12" id="KW-1133">Transmembrane helix</keyword>
<dbReference type="GO" id="GO:0016020">
    <property type="term" value="C:membrane"/>
    <property type="evidence" value="ECO:0007669"/>
    <property type="project" value="UniProtKB-SubCell"/>
</dbReference>
<evidence type="ECO:0000256" key="10">
    <source>
        <dbReference type="ARBA" id="ARBA00023136"/>
    </source>
</evidence>
<evidence type="ECO:0000256" key="3">
    <source>
        <dbReference type="ARBA" id="ARBA00010631"/>
    </source>
</evidence>
<dbReference type="Proteomes" id="UP000321058">
    <property type="component" value="Unassembled WGS sequence"/>
</dbReference>
<comment type="similarity">
    <text evidence="3">Belongs to the nurim family.</text>
</comment>
<dbReference type="EMBL" id="BKAJ01000268">
    <property type="protein sequence ID" value="GEP61886.1"/>
    <property type="molecule type" value="Genomic_DNA"/>
</dbReference>
<feature type="transmembrane region" description="Helical" evidence="12">
    <location>
        <begin position="194"/>
        <end position="213"/>
    </location>
</feature>
<dbReference type="GO" id="GO:0008168">
    <property type="term" value="F:methyltransferase activity"/>
    <property type="evidence" value="ECO:0007669"/>
    <property type="project" value="UniProtKB-KW"/>
</dbReference>
<gene>
    <name evidence="14" type="ORF">RSO01_90520</name>
</gene>
<keyword evidence="6" id="KW-0808">Transferase</keyword>
<dbReference type="Gene3D" id="1.20.120.1630">
    <property type="match status" value="1"/>
</dbReference>
<reference evidence="14 15" key="1">
    <citation type="submission" date="2019-07" db="EMBL/GenBank/DDBJ databases">
        <title>Whole genome shotgun sequence of Reyranella soli NBRC 108950.</title>
        <authorList>
            <person name="Hosoyama A."/>
            <person name="Uohara A."/>
            <person name="Ohji S."/>
            <person name="Ichikawa N."/>
        </authorList>
    </citation>
    <scope>NUCLEOTIDE SEQUENCE [LARGE SCALE GENOMIC DNA]</scope>
    <source>
        <strain evidence="14 15">NBRC 108950</strain>
    </source>
</reference>
<dbReference type="Pfam" id="PF07298">
    <property type="entry name" value="NnrU"/>
    <property type="match status" value="1"/>
</dbReference>
<feature type="transmembrane region" description="Helical" evidence="12">
    <location>
        <begin position="46"/>
        <end position="66"/>
    </location>
</feature>
<feature type="transmembrane region" description="Helical" evidence="12">
    <location>
        <begin position="116"/>
        <end position="140"/>
    </location>
</feature>
<feature type="transmembrane region" description="Helical" evidence="12">
    <location>
        <begin position="7"/>
        <end position="34"/>
    </location>
</feature>
<feature type="transmembrane region" description="Helical" evidence="12">
    <location>
        <begin position="87"/>
        <end position="104"/>
    </location>
</feature>
<comment type="caution">
    <text evidence="14">The sequence shown here is derived from an EMBL/GenBank/DDBJ whole genome shotgun (WGS) entry which is preliminary data.</text>
</comment>
<dbReference type="OrthoDB" id="9789029at2"/>
<comment type="function">
    <text evidence="1">Catalyzes the methylation of methanethiol (MeSH) to yield dimethylsulphide (DMS).</text>
</comment>
<evidence type="ECO:0000256" key="1">
    <source>
        <dbReference type="ARBA" id="ARBA00002096"/>
    </source>
</evidence>
<keyword evidence="5" id="KW-0489">Methyltransferase</keyword>
<evidence type="ECO:0000256" key="7">
    <source>
        <dbReference type="ARBA" id="ARBA00022691"/>
    </source>
</evidence>
<evidence type="ECO:0000256" key="6">
    <source>
        <dbReference type="ARBA" id="ARBA00022679"/>
    </source>
</evidence>
<comment type="subcellular location">
    <subcellularLocation>
        <location evidence="2">Membrane</location>
        <topology evidence="2">Multi-pass membrane protein</topology>
    </subcellularLocation>
</comment>
<dbReference type="InterPro" id="IPR033580">
    <property type="entry name" value="Nurim-like"/>
</dbReference>
<name>A0A512NSF9_9HYPH</name>
<evidence type="ECO:0000256" key="11">
    <source>
        <dbReference type="ARBA" id="ARBA00048134"/>
    </source>
</evidence>
<evidence type="ECO:0000256" key="9">
    <source>
        <dbReference type="ARBA" id="ARBA00022989"/>
    </source>
</evidence>
<dbReference type="GO" id="GO:0032259">
    <property type="term" value="P:methylation"/>
    <property type="evidence" value="ECO:0007669"/>
    <property type="project" value="UniProtKB-KW"/>
</dbReference>
<evidence type="ECO:0000313" key="14">
    <source>
        <dbReference type="EMBL" id="GEP61886.1"/>
    </source>
</evidence>
<organism evidence="14 15">
    <name type="scientific">Reyranella soli</name>
    <dbReference type="NCBI Taxonomy" id="1230389"/>
    <lineage>
        <taxon>Bacteria</taxon>
        <taxon>Pseudomonadati</taxon>
        <taxon>Pseudomonadota</taxon>
        <taxon>Alphaproteobacteria</taxon>
        <taxon>Hyphomicrobiales</taxon>
        <taxon>Reyranellaceae</taxon>
        <taxon>Reyranella</taxon>
    </lineage>
</organism>
<dbReference type="NCBIfam" id="NF045656">
    <property type="entry name" value="MeththiolMtaseMddA"/>
    <property type="match status" value="1"/>
</dbReference>
<sequence length="244" mass="27439">MIGSVAALIYGIASYFVFFVSFVYTVAFIGNYWVPKSIDVGSESGLMPSILINVALLGAFAIQHSVMARPAFKRRWTTIVPAPCERSTYVLISSLLLILILWQWRPITTTIWRVEGVPAAILSVIFWIGWLIALASTYSIDHFELFGLRQVFDAVRGAAARMTAFKTPLLYRLVRHPLMLGFLLAFWATPHMTAGHLLFAVMMTGYILIGVQLEERDLVAQFGATYEQYRRRVPMLMPGRLGAK</sequence>
<keyword evidence="15" id="KW-1185">Reference proteome</keyword>
<evidence type="ECO:0000313" key="15">
    <source>
        <dbReference type="Proteomes" id="UP000321058"/>
    </source>
</evidence>
<dbReference type="RefSeq" id="WP_147157166.1">
    <property type="nucleotide sequence ID" value="NZ_BKAJ01000268.1"/>
</dbReference>
<evidence type="ECO:0000256" key="2">
    <source>
        <dbReference type="ARBA" id="ARBA00004141"/>
    </source>
</evidence>
<accession>A0A512NSF9</accession>